<dbReference type="PANTHER" id="PTHR33840">
    <property type="match status" value="1"/>
</dbReference>
<proteinExistence type="predicted"/>
<reference evidence="3 4" key="1">
    <citation type="submission" date="2020-04" db="EMBL/GenBank/DDBJ databases">
        <authorList>
            <person name="De Canck E."/>
        </authorList>
    </citation>
    <scope>NUCLEOTIDE SEQUENCE [LARGE SCALE GENOMIC DNA]</scope>
    <source>
        <strain evidence="3 4">LMG 26690</strain>
    </source>
</reference>
<feature type="domain" description="T6SS Phospholipase effector Tle1-like catalytic" evidence="2">
    <location>
        <begin position="231"/>
        <end position="348"/>
    </location>
</feature>
<gene>
    <name evidence="3" type="ORF">LMG26690_03116</name>
</gene>
<keyword evidence="4" id="KW-1185">Reference proteome</keyword>
<name>A0A6S7A3Y3_9BURK</name>
<evidence type="ECO:0000313" key="4">
    <source>
        <dbReference type="Proteomes" id="UP000494214"/>
    </source>
</evidence>
<dbReference type="Proteomes" id="UP000494214">
    <property type="component" value="Unassembled WGS sequence"/>
</dbReference>
<dbReference type="RefSeq" id="WP_254594987.1">
    <property type="nucleotide sequence ID" value="NZ_CADIJM010000005.1"/>
</dbReference>
<dbReference type="PANTHER" id="PTHR33840:SF1">
    <property type="entry name" value="TLE1 PHOSPHOLIPASE DOMAIN-CONTAINING PROTEIN"/>
    <property type="match status" value="1"/>
</dbReference>
<dbReference type="AlphaFoldDB" id="A0A6S7A3Y3"/>
<evidence type="ECO:0000313" key="3">
    <source>
        <dbReference type="EMBL" id="CAB3709580.1"/>
    </source>
</evidence>
<evidence type="ECO:0000256" key="1">
    <source>
        <dbReference type="SAM" id="MobiDB-lite"/>
    </source>
</evidence>
<protein>
    <recommendedName>
        <fullName evidence="2">T6SS Phospholipase effector Tle1-like catalytic domain-containing protein</fullName>
    </recommendedName>
</protein>
<feature type="region of interest" description="Disordered" evidence="1">
    <location>
        <begin position="562"/>
        <end position="586"/>
    </location>
</feature>
<dbReference type="EMBL" id="CADIJM010000005">
    <property type="protein sequence ID" value="CAB3709580.1"/>
    <property type="molecule type" value="Genomic_DNA"/>
</dbReference>
<organism evidence="3 4">
    <name type="scientific">Achromobacter animicus</name>
    <dbReference type="NCBI Taxonomy" id="1389935"/>
    <lineage>
        <taxon>Bacteria</taxon>
        <taxon>Pseudomonadati</taxon>
        <taxon>Pseudomonadota</taxon>
        <taxon>Betaproteobacteria</taxon>
        <taxon>Burkholderiales</taxon>
        <taxon>Alcaligenaceae</taxon>
        <taxon>Achromobacter</taxon>
    </lineage>
</organism>
<dbReference type="InterPro" id="IPR018712">
    <property type="entry name" value="Tle1-like_cat"/>
</dbReference>
<dbReference type="Pfam" id="PF09994">
    <property type="entry name" value="T6SS_Tle1-like_cat"/>
    <property type="match status" value="1"/>
</dbReference>
<evidence type="ECO:0000259" key="2">
    <source>
        <dbReference type="Pfam" id="PF09994"/>
    </source>
</evidence>
<sequence length="604" mass="66869">MDLQIGVFFDGTGNNQYWDDANECAPGLGPGITQLMARKDTNVARLFRAYPEKFTEGKRRLYVPGVGTPFPEIGENDDAAFGPSSGQGGDGRINFGLLSVLDFIHRAISGNRFRYADEVIMALCRNGKRIYFERTDTYSPLEGGVQDVQALDAVGMRTEGGLLCFGDGARPHAEAFYRREVQALADRIARTVKPKLISISLDVFGFSRGAAQARVFCNWLRALMDGDRLCGVRTEIRFVGLFDTVASIGIPASAGGDGHFAWATPDALAVPANVQCVHYVAMHENRTSFPLDSIRSPDGSLARRHKEYAVPGVHSDVGGGYLPGSQGRGPSGRYDDMLSQIPLELMYDAARSAQVPLNKKLAEEGNYDPFAIHPNVRNAYDAFMQAVPAEATASHWLISYIAWRYQVRNVFSTKLTWVARAKKAFPHDFQDLEGANQTLLKDISALDGMTEEESEYLKRAAMVSPLAYGGDAVTKTSRRLVLADEAGDVLEQIKAHPTLATPENPEHLTPQAYLFANYLHDSYAGFRPLDQPLSRLGCADPVPGKWELQGYLRYRRIYRGTGKPVTQAPPTEQQRQEAEQREYEATRRALQNSIDMKKLFSLPR</sequence>
<feature type="compositionally biased region" description="Basic and acidic residues" evidence="1">
    <location>
        <begin position="574"/>
        <end position="586"/>
    </location>
</feature>
<accession>A0A6S7A3Y3</accession>